<dbReference type="RefSeq" id="WP_050531946.1">
    <property type="nucleotide sequence ID" value="NZ_AQQZ01000008.1"/>
</dbReference>
<sequence length="244" mass="25300">MKRIFLCGAALVALAACQPAVPDSGAGVGFDRMDAERRARDAQLQRGLPSAQPVQTTTLDAAVDQAERDADARARAANSGEAPLDASPANPAPGGNAGISNENDFNVVSNQRSIEADAARVRANASQYQVIAPTAVPSRSGKSGPNIVEYALSTSHPKGQAIYRRVGINLQSKSRRNCAGFASPDEAQIEFLRNGGPQKDRAALDPDGDGYACGWDPAPFRAVRGQAAAAAPVPVVPAGQISTE</sequence>
<name>A0A0L1JLD5_9RHOB</name>
<evidence type="ECO:0000313" key="3">
    <source>
        <dbReference type="EMBL" id="KNG92561.1"/>
    </source>
</evidence>
<dbReference type="OrthoDB" id="7951357at2"/>
<keyword evidence="4" id="KW-1185">Reference proteome</keyword>
<dbReference type="STRING" id="1317121.ATO11_16160"/>
<feature type="chain" id="PRO_5012272035" description="Excalibur calcium-binding domain-containing protein" evidence="2">
    <location>
        <begin position="16"/>
        <end position="244"/>
    </location>
</feature>
<accession>A0A0L1JLD5</accession>
<feature type="region of interest" description="Disordered" evidence="1">
    <location>
        <begin position="65"/>
        <end position="103"/>
    </location>
</feature>
<feature type="signal peptide" evidence="2">
    <location>
        <begin position="1"/>
        <end position="15"/>
    </location>
</feature>
<reference evidence="3 4" key="1">
    <citation type="journal article" date="2015" name="Int. J. Syst. Evol. Microbiol.">
        <title>Aestuariivita atlantica sp. nov., isolated from deep sea sediment of the Atlantic Ocean.</title>
        <authorList>
            <person name="Li G."/>
            <person name="Lai Q."/>
            <person name="Du Y."/>
            <person name="Liu X."/>
            <person name="Sun F."/>
            <person name="Shao Z."/>
        </authorList>
    </citation>
    <scope>NUCLEOTIDE SEQUENCE [LARGE SCALE GENOMIC DNA]</scope>
    <source>
        <strain evidence="3 4">22II-S11-z3</strain>
    </source>
</reference>
<proteinExistence type="predicted"/>
<evidence type="ECO:0000313" key="4">
    <source>
        <dbReference type="Proteomes" id="UP000036938"/>
    </source>
</evidence>
<evidence type="ECO:0008006" key="5">
    <source>
        <dbReference type="Google" id="ProtNLM"/>
    </source>
</evidence>
<feature type="compositionally biased region" description="Basic and acidic residues" evidence="1">
    <location>
        <begin position="65"/>
        <end position="74"/>
    </location>
</feature>
<dbReference type="Proteomes" id="UP000036938">
    <property type="component" value="Unassembled WGS sequence"/>
</dbReference>
<protein>
    <recommendedName>
        <fullName evidence="5">Excalibur calcium-binding domain-containing protein</fullName>
    </recommendedName>
</protein>
<dbReference type="PROSITE" id="PS51257">
    <property type="entry name" value="PROKAR_LIPOPROTEIN"/>
    <property type="match status" value="1"/>
</dbReference>
<keyword evidence="2" id="KW-0732">Signal</keyword>
<evidence type="ECO:0000256" key="2">
    <source>
        <dbReference type="SAM" id="SignalP"/>
    </source>
</evidence>
<dbReference type="AlphaFoldDB" id="A0A0L1JLD5"/>
<comment type="caution">
    <text evidence="3">The sequence shown here is derived from an EMBL/GenBank/DDBJ whole genome shotgun (WGS) entry which is preliminary data.</text>
</comment>
<organism evidence="3 4">
    <name type="scientific">Pseudaestuariivita atlantica</name>
    <dbReference type="NCBI Taxonomy" id="1317121"/>
    <lineage>
        <taxon>Bacteria</taxon>
        <taxon>Pseudomonadati</taxon>
        <taxon>Pseudomonadota</taxon>
        <taxon>Alphaproteobacteria</taxon>
        <taxon>Rhodobacterales</taxon>
        <taxon>Paracoccaceae</taxon>
        <taxon>Pseudaestuariivita</taxon>
    </lineage>
</organism>
<feature type="region of interest" description="Disordered" evidence="1">
    <location>
        <begin position="38"/>
        <end position="57"/>
    </location>
</feature>
<gene>
    <name evidence="3" type="ORF">ATO11_16160</name>
</gene>
<dbReference type="EMBL" id="AQQZ01000008">
    <property type="protein sequence ID" value="KNG92561.1"/>
    <property type="molecule type" value="Genomic_DNA"/>
</dbReference>
<dbReference type="PATRIC" id="fig|1317121.7.peg.3961"/>
<evidence type="ECO:0000256" key="1">
    <source>
        <dbReference type="SAM" id="MobiDB-lite"/>
    </source>
</evidence>